<organism evidence="5 6">
    <name type="scientific">Emericellopsis atlantica</name>
    <dbReference type="NCBI Taxonomy" id="2614577"/>
    <lineage>
        <taxon>Eukaryota</taxon>
        <taxon>Fungi</taxon>
        <taxon>Dikarya</taxon>
        <taxon>Ascomycota</taxon>
        <taxon>Pezizomycotina</taxon>
        <taxon>Sordariomycetes</taxon>
        <taxon>Hypocreomycetidae</taxon>
        <taxon>Hypocreales</taxon>
        <taxon>Bionectriaceae</taxon>
        <taxon>Emericellopsis</taxon>
    </lineage>
</organism>
<evidence type="ECO:0000313" key="5">
    <source>
        <dbReference type="EMBL" id="KAG9250745.1"/>
    </source>
</evidence>
<accession>A0A9P7ZFS2</accession>
<dbReference type="EMBL" id="MU251274">
    <property type="protein sequence ID" value="KAG9250745.1"/>
    <property type="molecule type" value="Genomic_DNA"/>
</dbReference>
<dbReference type="Pfam" id="PF04430">
    <property type="entry name" value="DUF498"/>
    <property type="match status" value="1"/>
</dbReference>
<dbReference type="OrthoDB" id="20681at2759"/>
<dbReference type="CDD" id="cd05125">
    <property type="entry name" value="Mth938_2P1-like"/>
    <property type="match status" value="1"/>
</dbReference>
<evidence type="ECO:0000256" key="4">
    <source>
        <dbReference type="ARBA" id="ARBA00049984"/>
    </source>
</evidence>
<evidence type="ECO:0000313" key="6">
    <source>
        <dbReference type="Proteomes" id="UP000887229"/>
    </source>
</evidence>
<evidence type="ECO:0000256" key="3">
    <source>
        <dbReference type="ARBA" id="ARBA00023128"/>
    </source>
</evidence>
<proteinExistence type="inferred from homology"/>
<dbReference type="PANTHER" id="PTHR21192">
    <property type="entry name" value="NUCLEAR PROTEIN E3-3"/>
    <property type="match status" value="1"/>
</dbReference>
<protein>
    <recommendedName>
        <fullName evidence="2">NADH dehydrogenase [ubiquinone] 1 alpha subcomplex assembly factor 3</fullName>
    </recommendedName>
</protein>
<sequence>MRSQIQRQAARALRCFRHIPAARLQSSTAPIQPSLRCAALRSISTTTRLRTGEAPRPATDFGSLDVLGNTPAPSTSVDVCMHDGFGLNSNVTIRGGDGALLVSGEAFSWRPWAARGDGQMTILNKKGQVEFSKEAFGVLDLLWPRPDLLIIGVGKEIRPLSPDTSKMLASLGLRVDVMDTRNAAAQFNMLATERGVSDVAAALIPMGWKEGVGAALPEGHDKEQDQE</sequence>
<dbReference type="GO" id="GO:0032981">
    <property type="term" value="P:mitochondrial respiratory chain complex I assembly"/>
    <property type="evidence" value="ECO:0007669"/>
    <property type="project" value="InterPro"/>
</dbReference>
<comment type="subcellular location">
    <subcellularLocation>
        <location evidence="1">Mitochondrion</location>
    </subcellularLocation>
</comment>
<evidence type="ECO:0000256" key="1">
    <source>
        <dbReference type="ARBA" id="ARBA00004173"/>
    </source>
</evidence>
<evidence type="ECO:0000256" key="2">
    <source>
        <dbReference type="ARBA" id="ARBA00021776"/>
    </source>
</evidence>
<name>A0A9P7ZFS2_9HYPO</name>
<dbReference type="Proteomes" id="UP000887229">
    <property type="component" value="Unassembled WGS sequence"/>
</dbReference>
<dbReference type="InterPro" id="IPR036748">
    <property type="entry name" value="MTH938-like_sf"/>
</dbReference>
<dbReference type="GO" id="GO:0005743">
    <property type="term" value="C:mitochondrial inner membrane"/>
    <property type="evidence" value="ECO:0007669"/>
    <property type="project" value="TreeGrafter"/>
</dbReference>
<dbReference type="RefSeq" id="XP_046114669.1">
    <property type="nucleotide sequence ID" value="XM_046259243.1"/>
</dbReference>
<dbReference type="InterPro" id="IPR034095">
    <property type="entry name" value="NDUF3"/>
</dbReference>
<dbReference type="InterPro" id="IPR007523">
    <property type="entry name" value="NDUFAF3/AAMDC"/>
</dbReference>
<dbReference type="PANTHER" id="PTHR21192:SF2">
    <property type="entry name" value="NADH DEHYDROGENASE [UBIQUINONE] 1 ALPHA SUBCOMPLEX ASSEMBLY FACTOR 3"/>
    <property type="match status" value="1"/>
</dbReference>
<comment type="caution">
    <text evidence="5">The sequence shown here is derived from an EMBL/GenBank/DDBJ whole genome shotgun (WGS) entry which is preliminary data.</text>
</comment>
<dbReference type="GeneID" id="70290146"/>
<dbReference type="SUPFAM" id="SSF64076">
    <property type="entry name" value="MTH938-like"/>
    <property type="match status" value="1"/>
</dbReference>
<comment type="similarity">
    <text evidence="4">Belongs to the NDUFAF3 family.</text>
</comment>
<keyword evidence="6" id="KW-1185">Reference proteome</keyword>
<keyword evidence="3" id="KW-0496">Mitochondrion</keyword>
<dbReference type="AlphaFoldDB" id="A0A9P7ZFS2"/>
<reference evidence="5" key="1">
    <citation type="journal article" date="2021" name="IMA Fungus">
        <title>Genomic characterization of three marine fungi, including Emericellopsis atlantica sp. nov. with signatures of a generalist lifestyle and marine biomass degradation.</title>
        <authorList>
            <person name="Hagestad O.C."/>
            <person name="Hou L."/>
            <person name="Andersen J.H."/>
            <person name="Hansen E.H."/>
            <person name="Altermark B."/>
            <person name="Li C."/>
            <person name="Kuhnert E."/>
            <person name="Cox R.J."/>
            <person name="Crous P.W."/>
            <person name="Spatafora J.W."/>
            <person name="Lail K."/>
            <person name="Amirebrahimi M."/>
            <person name="Lipzen A."/>
            <person name="Pangilinan J."/>
            <person name="Andreopoulos W."/>
            <person name="Hayes R.D."/>
            <person name="Ng V."/>
            <person name="Grigoriev I.V."/>
            <person name="Jackson S.A."/>
            <person name="Sutton T.D.S."/>
            <person name="Dobson A.D.W."/>
            <person name="Rama T."/>
        </authorList>
    </citation>
    <scope>NUCLEOTIDE SEQUENCE</scope>
    <source>
        <strain evidence="5">TS7</strain>
    </source>
</reference>
<gene>
    <name evidence="5" type="ORF">F5Z01DRAFT_347262</name>
</gene>
<dbReference type="Gene3D" id="3.40.1230.10">
    <property type="entry name" value="MTH938-like"/>
    <property type="match status" value="1"/>
</dbReference>